<keyword evidence="2" id="KW-0813">Transport</keyword>
<accession>A0A543HZX8</accession>
<feature type="domain" description="ABC transporter" evidence="5">
    <location>
        <begin position="22"/>
        <end position="248"/>
    </location>
</feature>
<evidence type="ECO:0000256" key="1">
    <source>
        <dbReference type="ARBA" id="ARBA00005417"/>
    </source>
</evidence>
<dbReference type="GO" id="GO:0016020">
    <property type="term" value="C:membrane"/>
    <property type="evidence" value="ECO:0007669"/>
    <property type="project" value="InterPro"/>
</dbReference>
<evidence type="ECO:0000313" key="7">
    <source>
        <dbReference type="Proteomes" id="UP000316747"/>
    </source>
</evidence>
<evidence type="ECO:0000256" key="2">
    <source>
        <dbReference type="ARBA" id="ARBA00022448"/>
    </source>
</evidence>
<dbReference type="GO" id="GO:0016887">
    <property type="term" value="F:ATP hydrolysis activity"/>
    <property type="evidence" value="ECO:0007669"/>
    <property type="project" value="InterPro"/>
</dbReference>
<dbReference type="OrthoDB" id="9778870at2"/>
<dbReference type="InterPro" id="IPR017871">
    <property type="entry name" value="ABC_transporter-like_CS"/>
</dbReference>
<dbReference type="Gene3D" id="3.40.50.300">
    <property type="entry name" value="P-loop containing nucleotide triphosphate hydrolases"/>
    <property type="match status" value="1"/>
</dbReference>
<comment type="similarity">
    <text evidence="1">Belongs to the ABC transporter superfamily.</text>
</comment>
<protein>
    <submittedName>
        <fullName evidence="6">ABC-2 type transport system ATP-binding protein</fullName>
    </submittedName>
</protein>
<organism evidence="6 7">
    <name type="scientific">Humibacillus xanthopallidus</name>
    <dbReference type="NCBI Taxonomy" id="412689"/>
    <lineage>
        <taxon>Bacteria</taxon>
        <taxon>Bacillati</taxon>
        <taxon>Actinomycetota</taxon>
        <taxon>Actinomycetes</taxon>
        <taxon>Micrococcales</taxon>
        <taxon>Intrasporangiaceae</taxon>
        <taxon>Humibacillus</taxon>
    </lineage>
</organism>
<dbReference type="InterPro" id="IPR003593">
    <property type="entry name" value="AAA+_ATPase"/>
</dbReference>
<dbReference type="EMBL" id="VFPM01000001">
    <property type="protein sequence ID" value="TQM63893.1"/>
    <property type="molecule type" value="Genomic_DNA"/>
</dbReference>
<dbReference type="RefSeq" id="WP_141841612.1">
    <property type="nucleotide sequence ID" value="NZ_VFPM01000001.1"/>
</dbReference>
<dbReference type="PROSITE" id="PS50893">
    <property type="entry name" value="ABC_TRANSPORTER_2"/>
    <property type="match status" value="1"/>
</dbReference>
<keyword evidence="4 6" id="KW-0067">ATP-binding</keyword>
<dbReference type="InterPro" id="IPR027417">
    <property type="entry name" value="P-loop_NTPase"/>
</dbReference>
<dbReference type="AlphaFoldDB" id="A0A543HZX8"/>
<name>A0A543HZX8_9MICO</name>
<dbReference type="SMART" id="SM00382">
    <property type="entry name" value="AAA"/>
    <property type="match status" value="1"/>
</dbReference>
<evidence type="ECO:0000256" key="3">
    <source>
        <dbReference type="ARBA" id="ARBA00022741"/>
    </source>
</evidence>
<dbReference type="PANTHER" id="PTHR46743">
    <property type="entry name" value="TEICHOIC ACIDS EXPORT ATP-BINDING PROTEIN TAGH"/>
    <property type="match status" value="1"/>
</dbReference>
<dbReference type="InterPro" id="IPR003439">
    <property type="entry name" value="ABC_transporter-like_ATP-bd"/>
</dbReference>
<dbReference type="CDD" id="cd03220">
    <property type="entry name" value="ABC_KpsT_Wzt"/>
    <property type="match status" value="1"/>
</dbReference>
<gene>
    <name evidence="6" type="ORF">FBY41_0247</name>
</gene>
<keyword evidence="3" id="KW-0547">Nucleotide-binding</keyword>
<dbReference type="Proteomes" id="UP000316747">
    <property type="component" value="Unassembled WGS sequence"/>
</dbReference>
<dbReference type="PROSITE" id="PS00211">
    <property type="entry name" value="ABC_TRANSPORTER_1"/>
    <property type="match status" value="1"/>
</dbReference>
<dbReference type="InterPro" id="IPR015860">
    <property type="entry name" value="ABC_transpr_TagH-like"/>
</dbReference>
<dbReference type="GO" id="GO:0005524">
    <property type="term" value="F:ATP binding"/>
    <property type="evidence" value="ECO:0007669"/>
    <property type="project" value="UniProtKB-KW"/>
</dbReference>
<keyword evidence="7" id="KW-1185">Reference proteome</keyword>
<dbReference type="SUPFAM" id="SSF52540">
    <property type="entry name" value="P-loop containing nucleoside triphosphate hydrolases"/>
    <property type="match status" value="1"/>
</dbReference>
<evidence type="ECO:0000256" key="4">
    <source>
        <dbReference type="ARBA" id="ARBA00022840"/>
    </source>
</evidence>
<evidence type="ECO:0000259" key="5">
    <source>
        <dbReference type="PROSITE" id="PS50893"/>
    </source>
</evidence>
<dbReference type="PANTHER" id="PTHR46743:SF2">
    <property type="entry name" value="TEICHOIC ACIDS EXPORT ATP-BINDING PROTEIN TAGH"/>
    <property type="match status" value="1"/>
</dbReference>
<dbReference type="InterPro" id="IPR050683">
    <property type="entry name" value="Bact_Polysacc_Export_ATP-bd"/>
</dbReference>
<reference evidence="6 7" key="1">
    <citation type="submission" date="2019-06" db="EMBL/GenBank/DDBJ databases">
        <title>Genome sequencing of plant associated microbes to promote plant fitness in Sorghum bicolor and Oryza sativa.</title>
        <authorList>
            <person name="Coleman-Derr D."/>
        </authorList>
    </citation>
    <scope>NUCLEOTIDE SEQUENCE [LARGE SCALE GENOMIC DNA]</scope>
    <source>
        <strain evidence="6 7">KV-663</strain>
    </source>
</reference>
<dbReference type="Pfam" id="PF00005">
    <property type="entry name" value="ABC_tran"/>
    <property type="match status" value="1"/>
</dbReference>
<evidence type="ECO:0000313" key="6">
    <source>
        <dbReference type="EMBL" id="TQM63893.1"/>
    </source>
</evidence>
<dbReference type="GO" id="GO:0140359">
    <property type="term" value="F:ABC-type transporter activity"/>
    <property type="evidence" value="ECO:0007669"/>
    <property type="project" value="InterPro"/>
</dbReference>
<comment type="caution">
    <text evidence="6">The sequence shown here is derived from an EMBL/GenBank/DDBJ whole genome shotgun (WGS) entry which is preliminary data.</text>
</comment>
<sequence length="248" mass="27319">MRPVIEAKDLGIEFYRSRRRKMSLREIVFKGKNLAPKDTFWALRNISFTVEQGEAVGLVGGNGSGKSTLLKMIAGVMIPDEGGVKVRGGVAPLIELTGGFLGELTARDNLYLAGGLHGLSKAQMDERYDEIVDFAGPQVRAGMDMAYRHFSSGMQVRLAFALITTLDEPIVLVDEVLAVGDRAFREKCYLRMENMLAGGKTLFMVSHSEADLRRFAKRGLYLQQGRLVGDGPVEEIIEQYNADADAAR</sequence>
<proteinExistence type="inferred from homology"/>